<feature type="domain" description="TOG" evidence="2">
    <location>
        <begin position="82"/>
        <end position="332"/>
    </location>
</feature>
<gene>
    <name evidence="3" type="ORF">DTER00134_LOCUS11109</name>
</gene>
<dbReference type="Pfam" id="PF12348">
    <property type="entry name" value="CLASP_N"/>
    <property type="match status" value="1"/>
</dbReference>
<protein>
    <recommendedName>
        <fullName evidence="2">TOG domain-containing protein</fullName>
    </recommendedName>
</protein>
<accession>A0A7S3QX62</accession>
<feature type="compositionally biased region" description="Low complexity" evidence="1">
    <location>
        <begin position="31"/>
        <end position="42"/>
    </location>
</feature>
<dbReference type="EMBL" id="HBIP01018776">
    <property type="protein sequence ID" value="CAE0496036.1"/>
    <property type="molecule type" value="Transcribed_RNA"/>
</dbReference>
<dbReference type="GO" id="GO:0000226">
    <property type="term" value="P:microtubule cytoskeleton organization"/>
    <property type="evidence" value="ECO:0007669"/>
    <property type="project" value="TreeGrafter"/>
</dbReference>
<dbReference type="SUPFAM" id="SSF48371">
    <property type="entry name" value="ARM repeat"/>
    <property type="match status" value="1"/>
</dbReference>
<evidence type="ECO:0000259" key="2">
    <source>
        <dbReference type="SMART" id="SM01349"/>
    </source>
</evidence>
<organism evidence="3">
    <name type="scientific">Dunaliella tertiolecta</name>
    <name type="common">Green alga</name>
    <dbReference type="NCBI Taxonomy" id="3047"/>
    <lineage>
        <taxon>Eukaryota</taxon>
        <taxon>Viridiplantae</taxon>
        <taxon>Chlorophyta</taxon>
        <taxon>core chlorophytes</taxon>
        <taxon>Chlorophyceae</taxon>
        <taxon>CS clade</taxon>
        <taxon>Chlamydomonadales</taxon>
        <taxon>Dunaliellaceae</taxon>
        <taxon>Dunaliella</taxon>
    </lineage>
</organism>
<dbReference type="InterPro" id="IPR024395">
    <property type="entry name" value="CLASP_N_dom"/>
</dbReference>
<dbReference type="InterPro" id="IPR016024">
    <property type="entry name" value="ARM-type_fold"/>
</dbReference>
<dbReference type="PANTHER" id="PTHR21567:SF87">
    <property type="entry name" value="CRESCERIN-LIKE PROTEIN CHE-12"/>
    <property type="match status" value="1"/>
</dbReference>
<evidence type="ECO:0000313" key="3">
    <source>
        <dbReference type="EMBL" id="CAE0496036.1"/>
    </source>
</evidence>
<reference evidence="3" key="1">
    <citation type="submission" date="2021-01" db="EMBL/GenBank/DDBJ databases">
        <authorList>
            <person name="Corre E."/>
            <person name="Pelletier E."/>
            <person name="Niang G."/>
            <person name="Scheremetjew M."/>
            <person name="Finn R."/>
            <person name="Kale V."/>
            <person name="Holt S."/>
            <person name="Cochrane G."/>
            <person name="Meng A."/>
            <person name="Brown T."/>
            <person name="Cohen L."/>
        </authorList>
    </citation>
    <scope>NUCLEOTIDE SEQUENCE</scope>
    <source>
        <strain evidence="3">CCMP1320</strain>
    </source>
</reference>
<dbReference type="GO" id="GO:0008017">
    <property type="term" value="F:microtubule binding"/>
    <property type="evidence" value="ECO:0007669"/>
    <property type="project" value="TreeGrafter"/>
</dbReference>
<dbReference type="Gene3D" id="1.25.10.10">
    <property type="entry name" value="Leucine-rich Repeat Variant"/>
    <property type="match status" value="2"/>
</dbReference>
<dbReference type="InterPro" id="IPR034085">
    <property type="entry name" value="TOG"/>
</dbReference>
<sequence>MYAARTRLAPAMFERLKLRSADMPHPHHGGATSTPTAATQPNTPASVAEGIGYSPMSSAKSATGAGFWEKSMKPLEELSTAELMPLPEPERSLRSAINKMMQANNADRKELDWQGQHEAINDSRRIVAHHPEVLRPCLHEFVRAAVPALDQLRSFTVKNAIALMQEMFVALGRQLDRELDDIVPMLLKKAGEISNAGRENFLAAEADRALAEMCRRVSEHRAMAALCACANHKSMHVRAKVSSHLDGMMEQPNVRTMLASNQQCLDRLFKVAAGFLNEGGLETRTYGKRILFNIKMCLGSKADLDRLVSQVHPEMLARKVSDVVDNLNSLPPIPCTAAARGAAGVKLLPLSRQASGGGSGASFTTAGYPPTPAYGFVGGVISSANGGSKSGGVLSGPALQDAASTQAHHNQERGKHSISAPIGGSGGGGPPLKAGGHFGLRGPSSSNSRDGYRSRAAAAAQAGGLVTDADGSSAVPLRAAPSKPLPTEGFDLDQQEALSKNLAGLGARDFRERIEVLKSLEAMAQQQCLAAAPEAQLVELLDSMTARISEGNAKVAIQALETLGALFHCLRGRCSVGLNTLIPALAATLGSSNDKIRNVGVKATDALVEAVDPVLLIQNFAHCASHSSLRGRPLLVERLLVLARALWPVRPTLVLKHALPAAFSLLNDTKGDGRTAANTLLMGLARFMGPQLLEHAVGLQPVLQQRVSDAVALAGNNQ</sequence>
<proteinExistence type="predicted"/>
<name>A0A7S3QX62_DUNTE</name>
<dbReference type="SMART" id="SM01349">
    <property type="entry name" value="TOG"/>
    <property type="match status" value="2"/>
</dbReference>
<evidence type="ECO:0000256" key="1">
    <source>
        <dbReference type="SAM" id="MobiDB-lite"/>
    </source>
</evidence>
<feature type="region of interest" description="Disordered" evidence="1">
    <location>
        <begin position="392"/>
        <end position="490"/>
    </location>
</feature>
<dbReference type="InterPro" id="IPR011989">
    <property type="entry name" value="ARM-like"/>
</dbReference>
<feature type="domain" description="TOG" evidence="2">
    <location>
        <begin position="491"/>
        <end position="716"/>
    </location>
</feature>
<dbReference type="AlphaFoldDB" id="A0A7S3QX62"/>
<dbReference type="GO" id="GO:0005881">
    <property type="term" value="C:cytoplasmic microtubule"/>
    <property type="evidence" value="ECO:0007669"/>
    <property type="project" value="TreeGrafter"/>
</dbReference>
<dbReference type="PANTHER" id="PTHR21567">
    <property type="entry name" value="CLASP"/>
    <property type="match status" value="1"/>
</dbReference>
<feature type="region of interest" description="Disordered" evidence="1">
    <location>
        <begin position="21"/>
        <end position="42"/>
    </location>
</feature>